<organism evidence="1 2">
    <name type="scientific">Avena sativa</name>
    <name type="common">Oat</name>
    <dbReference type="NCBI Taxonomy" id="4498"/>
    <lineage>
        <taxon>Eukaryota</taxon>
        <taxon>Viridiplantae</taxon>
        <taxon>Streptophyta</taxon>
        <taxon>Embryophyta</taxon>
        <taxon>Tracheophyta</taxon>
        <taxon>Spermatophyta</taxon>
        <taxon>Magnoliopsida</taxon>
        <taxon>Liliopsida</taxon>
        <taxon>Poales</taxon>
        <taxon>Poaceae</taxon>
        <taxon>BOP clade</taxon>
        <taxon>Pooideae</taxon>
        <taxon>Poodae</taxon>
        <taxon>Poeae</taxon>
        <taxon>Poeae Chloroplast Group 1 (Aveneae type)</taxon>
        <taxon>Aveninae</taxon>
        <taxon>Avena</taxon>
    </lineage>
</organism>
<sequence>MEIGVLSLKRKSLDASTEVFPVGPERMKEAVRQRFQAELVAVRRLLQKARCEGPPAKRSKKQASPPSVTVVKASKKKMTLGEREMVAADLAGLAAQLPDDIVEFLEKQSCSIGGGEMEIDIHALQDAAMVELQQKLDKFARERANPSVQEDEEEVDICGGGVSPLAIVQAPLKLAEEEEEDVDICGDASPVAMQKKLGDDETISGSRCSGSDSDSDSGSDSSNIDSDSDSSGDISSSDSESDEDESVDSPAPAERATTPPRTKLIARAKESLEKQRKEARCRAREMARQDVLETERTAMPDETVHWTVLKSLHIVEYNMARPDSWLRQLGLFLKEDTYGIDERQQQHHRQIFQEDLEEGEIRVFLMPQR</sequence>
<protein>
    <submittedName>
        <fullName evidence="1">Uncharacterized protein</fullName>
    </submittedName>
</protein>
<accession>A0ACD5YIS6</accession>
<proteinExistence type="predicted"/>
<keyword evidence="2" id="KW-1185">Reference proteome</keyword>
<reference evidence="1" key="1">
    <citation type="submission" date="2021-05" db="EMBL/GenBank/DDBJ databases">
        <authorList>
            <person name="Scholz U."/>
            <person name="Mascher M."/>
            <person name="Fiebig A."/>
        </authorList>
    </citation>
    <scope>NUCLEOTIDE SEQUENCE [LARGE SCALE GENOMIC DNA]</scope>
</reference>
<dbReference type="EnsemblPlants" id="AVESA.00010b.r2.5DG0968460.1">
    <property type="protein sequence ID" value="AVESA.00010b.r2.5DG0968460.1.CDS.1"/>
    <property type="gene ID" value="AVESA.00010b.r2.5DG0968460"/>
</dbReference>
<name>A0ACD5YIS6_AVESA</name>
<evidence type="ECO:0000313" key="1">
    <source>
        <dbReference type="EnsemblPlants" id="AVESA.00010b.r2.5DG0968460.1.CDS.1"/>
    </source>
</evidence>
<dbReference type="Proteomes" id="UP001732700">
    <property type="component" value="Chromosome 5D"/>
</dbReference>
<evidence type="ECO:0000313" key="2">
    <source>
        <dbReference type="Proteomes" id="UP001732700"/>
    </source>
</evidence>
<reference evidence="1" key="2">
    <citation type="submission" date="2025-09" db="UniProtKB">
        <authorList>
            <consortium name="EnsemblPlants"/>
        </authorList>
    </citation>
    <scope>IDENTIFICATION</scope>
</reference>